<dbReference type="Proteomes" id="UP000238196">
    <property type="component" value="Unassembled WGS sequence"/>
</dbReference>
<dbReference type="EMBL" id="PRLP01000082">
    <property type="protein sequence ID" value="PPC75579.1"/>
    <property type="molecule type" value="Genomic_DNA"/>
</dbReference>
<organism evidence="5 6">
    <name type="scientific">Proteobacteria bacterium 228</name>
    <dbReference type="NCBI Taxonomy" id="2083153"/>
    <lineage>
        <taxon>Bacteria</taxon>
        <taxon>Pseudomonadati</taxon>
        <taxon>Pseudomonadota</taxon>
    </lineage>
</organism>
<feature type="signal peptide" evidence="3">
    <location>
        <begin position="1"/>
        <end position="23"/>
    </location>
</feature>
<sequence>MLAALVRLAGGMLIAATLQISQAAPAHTLVVIPKLVGISYYDAVKQGIDRAAAELPDLQVIWAGPTLDRVEKQIELVEHYIPSHPDVIAVAANDPVAIVPVLQQAQAAGIHVMSWDGDTDLREFFVNLVDYQDFGTAMVDALVEQMGHSGEVAIITTTFYAPNQSNWIAAIKSHLYAHDPGLKIVDIRPAGESSEESYRVTRDLLNTNPQLKGLIALGAPNLPGAARALEEAGLAGKVALVGNSTPNQMRPYLKRGVVHKVLLWNAPDHGYLTVYSAYNLLQGKLHAGQPFAAGHLGLLTPRGDDTSMQVNLPVLVFTRDNVDQYDF</sequence>
<dbReference type="PANTHER" id="PTHR30036:SF8">
    <property type="entry name" value="ABC-TYPE SUGAR TRANSPORT SYSTEM PERIPLASMIC COMPONENT-LIKE PROTEIN"/>
    <property type="match status" value="1"/>
</dbReference>
<dbReference type="AlphaFoldDB" id="A0A2S5KM19"/>
<proteinExistence type="inferred from homology"/>
<protein>
    <submittedName>
        <fullName evidence="5">Autoinducer 2 ABC transporter substrate-binding protein</fullName>
    </submittedName>
</protein>
<evidence type="ECO:0000256" key="1">
    <source>
        <dbReference type="ARBA" id="ARBA00004418"/>
    </source>
</evidence>
<dbReference type="Pfam" id="PF13407">
    <property type="entry name" value="Peripla_BP_4"/>
    <property type="match status" value="1"/>
</dbReference>
<keyword evidence="3" id="KW-0732">Signal</keyword>
<dbReference type="GO" id="GO:0030246">
    <property type="term" value="F:carbohydrate binding"/>
    <property type="evidence" value="ECO:0007669"/>
    <property type="project" value="TreeGrafter"/>
</dbReference>
<dbReference type="Gene3D" id="3.40.50.2300">
    <property type="match status" value="2"/>
</dbReference>
<gene>
    <name evidence="5" type="ORF">C4K68_19440</name>
</gene>
<evidence type="ECO:0000256" key="3">
    <source>
        <dbReference type="SAM" id="SignalP"/>
    </source>
</evidence>
<comment type="caution">
    <text evidence="5">The sequence shown here is derived from an EMBL/GenBank/DDBJ whole genome shotgun (WGS) entry which is preliminary data.</text>
</comment>
<dbReference type="PANTHER" id="PTHR30036">
    <property type="entry name" value="D-XYLOSE-BINDING PERIPLASMIC PROTEIN"/>
    <property type="match status" value="1"/>
</dbReference>
<dbReference type="OrthoDB" id="9781890at2"/>
<reference evidence="5 6" key="1">
    <citation type="submission" date="2018-02" db="EMBL/GenBank/DDBJ databases">
        <title>novel marine gammaproteobacteria from coastal saline agro ecosystem.</title>
        <authorList>
            <person name="Krishnan R."/>
            <person name="Ramesh Kumar N."/>
        </authorList>
    </citation>
    <scope>NUCLEOTIDE SEQUENCE [LARGE SCALE GENOMIC DNA]</scope>
    <source>
        <strain evidence="5 6">228</strain>
    </source>
</reference>
<dbReference type="GO" id="GO:0030288">
    <property type="term" value="C:outer membrane-bounded periplasmic space"/>
    <property type="evidence" value="ECO:0007669"/>
    <property type="project" value="TreeGrafter"/>
</dbReference>
<comment type="subcellular location">
    <subcellularLocation>
        <location evidence="1">Periplasm</location>
    </subcellularLocation>
</comment>
<evidence type="ECO:0000313" key="6">
    <source>
        <dbReference type="Proteomes" id="UP000238196"/>
    </source>
</evidence>
<feature type="domain" description="Periplasmic binding protein" evidence="4">
    <location>
        <begin position="30"/>
        <end position="284"/>
    </location>
</feature>
<accession>A0A2S5KM19</accession>
<evidence type="ECO:0000256" key="2">
    <source>
        <dbReference type="ARBA" id="ARBA00007639"/>
    </source>
</evidence>
<name>A0A2S5KM19_9PROT</name>
<dbReference type="SUPFAM" id="SSF53822">
    <property type="entry name" value="Periplasmic binding protein-like I"/>
    <property type="match status" value="1"/>
</dbReference>
<evidence type="ECO:0000259" key="4">
    <source>
        <dbReference type="Pfam" id="PF13407"/>
    </source>
</evidence>
<dbReference type="InterPro" id="IPR025997">
    <property type="entry name" value="SBP_2_dom"/>
</dbReference>
<dbReference type="InterPro" id="IPR028082">
    <property type="entry name" value="Peripla_BP_I"/>
</dbReference>
<evidence type="ECO:0000313" key="5">
    <source>
        <dbReference type="EMBL" id="PPC75579.1"/>
    </source>
</evidence>
<comment type="similarity">
    <text evidence="2">Belongs to the bacterial solute-binding protein 2 family.</text>
</comment>
<dbReference type="InterPro" id="IPR050555">
    <property type="entry name" value="Bact_Solute-Bind_Prot2"/>
</dbReference>
<feature type="chain" id="PRO_5015640217" evidence="3">
    <location>
        <begin position="24"/>
        <end position="327"/>
    </location>
</feature>